<dbReference type="Proteomes" id="UP000532746">
    <property type="component" value="Unassembled WGS sequence"/>
</dbReference>
<keyword evidence="3" id="KW-1185">Reference proteome</keyword>
<comment type="caution">
    <text evidence="2">The sequence shown here is derived from an EMBL/GenBank/DDBJ whole genome shotgun (WGS) entry which is preliminary data.</text>
</comment>
<dbReference type="InterPro" id="IPR025202">
    <property type="entry name" value="PLD-like_dom"/>
</dbReference>
<dbReference type="Pfam" id="PF13091">
    <property type="entry name" value="PLDc_2"/>
    <property type="match status" value="1"/>
</dbReference>
<organism evidence="2 3">
    <name type="scientific">Hymenobacter luteus</name>
    <dbReference type="NCBI Taxonomy" id="1411122"/>
    <lineage>
        <taxon>Bacteria</taxon>
        <taxon>Pseudomonadati</taxon>
        <taxon>Bacteroidota</taxon>
        <taxon>Cytophagia</taxon>
        <taxon>Cytophagales</taxon>
        <taxon>Hymenobacteraceae</taxon>
        <taxon>Hymenobacter</taxon>
    </lineage>
</organism>
<evidence type="ECO:0000259" key="1">
    <source>
        <dbReference type="Pfam" id="PF13091"/>
    </source>
</evidence>
<evidence type="ECO:0000313" key="2">
    <source>
        <dbReference type="EMBL" id="MBB6059621.1"/>
    </source>
</evidence>
<dbReference type="Gene3D" id="3.30.870.10">
    <property type="entry name" value="Endonuclease Chain A"/>
    <property type="match status" value="1"/>
</dbReference>
<name>A0A7W9T1B7_9BACT</name>
<dbReference type="SUPFAM" id="SSF56024">
    <property type="entry name" value="Phospholipase D/nuclease"/>
    <property type="match status" value="1"/>
</dbReference>
<gene>
    <name evidence="2" type="ORF">HNQ93_002481</name>
</gene>
<proteinExistence type="predicted"/>
<dbReference type="EMBL" id="JACHGG010000003">
    <property type="protein sequence ID" value="MBB6059621.1"/>
    <property type="molecule type" value="Genomic_DNA"/>
</dbReference>
<accession>A0A7W9T1B7</accession>
<feature type="domain" description="Phospholipase D-like" evidence="1">
    <location>
        <begin position="13"/>
        <end position="131"/>
    </location>
</feature>
<protein>
    <recommendedName>
        <fullName evidence="1">Phospholipase D-like domain-containing protein</fullName>
    </recommendedName>
</protein>
<evidence type="ECO:0000313" key="3">
    <source>
        <dbReference type="Proteomes" id="UP000532746"/>
    </source>
</evidence>
<dbReference type="RefSeq" id="WP_183403918.1">
    <property type="nucleotide sequence ID" value="NZ_JACHGG010000003.1"/>
</dbReference>
<dbReference type="AlphaFoldDB" id="A0A7W9T1B7"/>
<sequence>MKLIQSHEVPSKLLDVILSAQKELVIVSPYVNLTYTKSVSNALVAARNRGVQIAFYIREDQNSAVSKEQVQSMGIMPRPIPNLHAKLYYNETAGILTSLNLLSSSIGNSIEIGAQLETPEELAELRRFVEQFIAPFDPESLPAISPSKPTSAAVPAPMSREEREFAEQEFGAILADYLASHVDRRCSIEGNPKHLSIRALGNTFSVNIEGYSSPKLIVQGILSSAEADRFPIKSAKHFRLQDFDYSVKRGGKGYYDQAQAVRKATLSAGTFNKLSYAEKKQLLPHIAEILTATRNFKDDYRN</sequence>
<reference evidence="2 3" key="1">
    <citation type="submission" date="2020-08" db="EMBL/GenBank/DDBJ databases">
        <title>Genomic Encyclopedia of Type Strains, Phase IV (KMG-IV): sequencing the most valuable type-strain genomes for metagenomic binning, comparative biology and taxonomic classification.</title>
        <authorList>
            <person name="Goeker M."/>
        </authorList>
    </citation>
    <scope>NUCLEOTIDE SEQUENCE [LARGE SCALE GENOMIC DNA]</scope>
    <source>
        <strain evidence="2 3">DSM 26718</strain>
    </source>
</reference>